<comment type="subcellular location">
    <subcellularLocation>
        <location evidence="1 7">Cell outer membrane</location>
        <topology evidence="1 7">Multi-pass membrane protein</topology>
    </subcellularLocation>
</comment>
<dbReference type="NCBIfam" id="TIGR04056">
    <property type="entry name" value="OMP_RagA_SusC"/>
    <property type="match status" value="1"/>
</dbReference>
<keyword evidence="4 7" id="KW-0812">Transmembrane</keyword>
<feature type="signal peptide" evidence="8">
    <location>
        <begin position="1"/>
        <end position="18"/>
    </location>
</feature>
<keyword evidence="3 7" id="KW-1134">Transmembrane beta strand</keyword>
<evidence type="ECO:0000256" key="4">
    <source>
        <dbReference type="ARBA" id="ARBA00022692"/>
    </source>
</evidence>
<evidence type="ECO:0000256" key="6">
    <source>
        <dbReference type="ARBA" id="ARBA00023237"/>
    </source>
</evidence>
<dbReference type="InterPro" id="IPR036942">
    <property type="entry name" value="Beta-barrel_TonB_sf"/>
</dbReference>
<dbReference type="AlphaFoldDB" id="A0A4Q7VJP2"/>
<organism evidence="10 11">
    <name type="scientific">Ancylomarina subtilis</name>
    <dbReference type="NCBI Taxonomy" id="1639035"/>
    <lineage>
        <taxon>Bacteria</taxon>
        <taxon>Pseudomonadati</taxon>
        <taxon>Bacteroidota</taxon>
        <taxon>Bacteroidia</taxon>
        <taxon>Marinilabiliales</taxon>
        <taxon>Marinifilaceae</taxon>
        <taxon>Ancylomarina</taxon>
    </lineage>
</organism>
<comment type="caution">
    <text evidence="10">The sequence shown here is derived from an EMBL/GenBank/DDBJ whole genome shotgun (WGS) entry which is preliminary data.</text>
</comment>
<dbReference type="InterPro" id="IPR039426">
    <property type="entry name" value="TonB-dep_rcpt-like"/>
</dbReference>
<keyword evidence="11" id="KW-1185">Reference proteome</keyword>
<gene>
    <name evidence="10" type="ORF">EV201_1064</name>
</gene>
<dbReference type="Gene3D" id="2.60.40.1120">
    <property type="entry name" value="Carboxypeptidase-like, regulatory domain"/>
    <property type="match status" value="1"/>
</dbReference>
<dbReference type="InterPro" id="IPR023996">
    <property type="entry name" value="TonB-dep_OMP_SusC/RagA"/>
</dbReference>
<comment type="similarity">
    <text evidence="7">Belongs to the TonB-dependent receptor family.</text>
</comment>
<dbReference type="NCBIfam" id="TIGR04057">
    <property type="entry name" value="SusC_RagA_signa"/>
    <property type="match status" value="1"/>
</dbReference>
<dbReference type="InterPro" id="IPR037066">
    <property type="entry name" value="Plug_dom_sf"/>
</dbReference>
<evidence type="ECO:0000313" key="10">
    <source>
        <dbReference type="EMBL" id="RZT96426.1"/>
    </source>
</evidence>
<dbReference type="PROSITE" id="PS52016">
    <property type="entry name" value="TONB_DEPENDENT_REC_3"/>
    <property type="match status" value="1"/>
</dbReference>
<dbReference type="GO" id="GO:0009279">
    <property type="term" value="C:cell outer membrane"/>
    <property type="evidence" value="ECO:0007669"/>
    <property type="project" value="UniProtKB-SubCell"/>
</dbReference>
<dbReference type="InterPro" id="IPR023997">
    <property type="entry name" value="TonB-dep_OMP_SusC/RagA_CS"/>
</dbReference>
<name>A0A4Q7VJP2_9BACT</name>
<evidence type="ECO:0000256" key="5">
    <source>
        <dbReference type="ARBA" id="ARBA00023136"/>
    </source>
</evidence>
<dbReference type="SUPFAM" id="SSF49464">
    <property type="entry name" value="Carboxypeptidase regulatory domain-like"/>
    <property type="match status" value="1"/>
</dbReference>
<evidence type="ECO:0000256" key="2">
    <source>
        <dbReference type="ARBA" id="ARBA00022448"/>
    </source>
</evidence>
<sequence>MMKVFIFLTFALTLSASASIYSQNQRVSFELKEVSVLDVLNEIKMQTGLRFIYSEDKIEELGAINFDASDMRVDEALEEIFKDTKLECQFRDDVIMIVDRKYEAPKEEKQEKKEVKGTVTDADGNTLPGVSVVVKGSTTGVATDIDGNYNIKIESDNAVLVFSFVGMLSQEIVYAGQSIQNVTLLADSEVMNEVVVTGYQTLSRERATGAFEKVSTEVLDRKITMNIVNKLEGQTTGVLFNEQGEMEIRGVSTLYADKTPLIVVDGFPIEGDMETINPNDIESITILKDAAAASIWGARAANGVIVIVSKKADKDMRPVVEFTSSLSLTQKPDLYDLPFASTSSYLEYEEEMVRRSLVNMPNGNYQPVLTEGMETFLNYSEGNITEQERDAILNKLKQRDVRDEFSDLLMRNSISQQYGLSLRGRLNNSSYYASLSYSDNAEFAKANNNERITSYLGVNSKITDRLSIDLGVNVNARKRELNGIQFTDITRIPQYQQILDENGDYINQAYSHNQAYVEKLVLEKNLPYDWNYNLKREFDNKDNVTNNLDLKLRAALNYTLTDYLNIDAKYQYEWGDVKGKNLYNEDTYQVRNLVNTYSLVNDRGMTEQQVPKGAILKESFSNYSAFTSRGQINFDKSFNDDLHQLVAIAGIEMRKVKYESSNYTKHGYDDQSLQYATTPLGVEYSNIFNGSKRKLADDTKYEYKEDRFLSYYFNTSYTYNDKYTFTGSARLDDSNLFGASSDYRNVPLWSVGGNWQMHKEEFFDFDFVDLFTLRATYGWNGNVDKSTSPYLIADVRKDYYTQRPYAKIQNPKNPKLRWERTAVANFGLDFSMLNHRLAGSLEYYTKYSDGVLGQVALNSTYGFSQALMNTAEISNKGIDVNLNSLIVNKEVKWNLGLNFSYNKNKIKKIEMPDNTYYSYIQGYLKEGLPLNYMYSYKWAGLSEEGEPRIYDEKGEILSADQEPTTHEALKYEGSTTPKYYGSIINSISYKGLSLSLLTTFKLGYVFRTNSLSYDDYRMGAYVNWIHKDIDNVWKKPGDELITDLPKLRDGSYPGMYESYAGMSSNTVHSASHIRFKEVILSYNIPEKYIKNLHVSNLNVSAQIRNFGYIAFNSKNIDPENMPDFSGYGIDNKPEFSFSLRATF</sequence>
<dbReference type="EMBL" id="SHKN01000001">
    <property type="protein sequence ID" value="RZT96426.1"/>
    <property type="molecule type" value="Genomic_DNA"/>
</dbReference>
<dbReference type="Proteomes" id="UP000293562">
    <property type="component" value="Unassembled WGS sequence"/>
</dbReference>
<dbReference type="RefSeq" id="WP_165389589.1">
    <property type="nucleotide sequence ID" value="NZ_SHKN01000001.1"/>
</dbReference>
<dbReference type="SUPFAM" id="SSF56935">
    <property type="entry name" value="Porins"/>
    <property type="match status" value="1"/>
</dbReference>
<proteinExistence type="inferred from homology"/>
<reference evidence="10 11" key="1">
    <citation type="submission" date="2019-02" db="EMBL/GenBank/DDBJ databases">
        <title>Genomic Encyclopedia of Type Strains, Phase IV (KMG-IV): sequencing the most valuable type-strain genomes for metagenomic binning, comparative biology and taxonomic classification.</title>
        <authorList>
            <person name="Goeker M."/>
        </authorList>
    </citation>
    <scope>NUCLEOTIDE SEQUENCE [LARGE SCALE GENOMIC DNA]</scope>
    <source>
        <strain evidence="10 11">DSM 28825</strain>
    </source>
</reference>
<protein>
    <submittedName>
        <fullName evidence="10">TonB-linked SusC/RagA family outer membrane protein</fullName>
    </submittedName>
</protein>
<dbReference type="Pfam" id="PF13715">
    <property type="entry name" value="CarbopepD_reg_2"/>
    <property type="match status" value="1"/>
</dbReference>
<dbReference type="Pfam" id="PF07715">
    <property type="entry name" value="Plug"/>
    <property type="match status" value="1"/>
</dbReference>
<evidence type="ECO:0000256" key="7">
    <source>
        <dbReference type="PROSITE-ProRule" id="PRU01360"/>
    </source>
</evidence>
<dbReference type="InterPro" id="IPR012910">
    <property type="entry name" value="Plug_dom"/>
</dbReference>
<dbReference type="Gene3D" id="2.40.170.20">
    <property type="entry name" value="TonB-dependent receptor, beta-barrel domain"/>
    <property type="match status" value="1"/>
</dbReference>
<keyword evidence="8" id="KW-0732">Signal</keyword>
<evidence type="ECO:0000259" key="9">
    <source>
        <dbReference type="Pfam" id="PF07715"/>
    </source>
</evidence>
<keyword evidence="5 7" id="KW-0472">Membrane</keyword>
<dbReference type="InterPro" id="IPR008969">
    <property type="entry name" value="CarboxyPept-like_regulatory"/>
</dbReference>
<keyword evidence="2 7" id="KW-0813">Transport</keyword>
<dbReference type="Gene3D" id="2.170.130.10">
    <property type="entry name" value="TonB-dependent receptor, plug domain"/>
    <property type="match status" value="1"/>
</dbReference>
<feature type="chain" id="PRO_5020412290" evidence="8">
    <location>
        <begin position="19"/>
        <end position="1143"/>
    </location>
</feature>
<keyword evidence="6 7" id="KW-0998">Cell outer membrane</keyword>
<evidence type="ECO:0000256" key="1">
    <source>
        <dbReference type="ARBA" id="ARBA00004571"/>
    </source>
</evidence>
<evidence type="ECO:0000256" key="3">
    <source>
        <dbReference type="ARBA" id="ARBA00022452"/>
    </source>
</evidence>
<evidence type="ECO:0000313" key="11">
    <source>
        <dbReference type="Proteomes" id="UP000293562"/>
    </source>
</evidence>
<accession>A0A4Q7VJP2</accession>
<feature type="domain" description="TonB-dependent receptor plug" evidence="9">
    <location>
        <begin position="206"/>
        <end position="304"/>
    </location>
</feature>
<evidence type="ECO:0000256" key="8">
    <source>
        <dbReference type="SAM" id="SignalP"/>
    </source>
</evidence>